<dbReference type="Gene3D" id="3.30.200.20">
    <property type="entry name" value="Phosphorylase Kinase, domain 1"/>
    <property type="match status" value="1"/>
</dbReference>
<evidence type="ECO:0000313" key="3">
    <source>
        <dbReference type="Proteomes" id="UP001174210"/>
    </source>
</evidence>
<dbReference type="Pfam" id="PF01636">
    <property type="entry name" value="APH"/>
    <property type="match status" value="1"/>
</dbReference>
<comment type="caution">
    <text evidence="2">The sequence shown here is derived from an EMBL/GenBank/DDBJ whole genome shotgun (WGS) entry which is preliminary data.</text>
</comment>
<protein>
    <submittedName>
        <fullName evidence="2">Aminoglycoside phosphotransferase family protein</fullName>
    </submittedName>
</protein>
<proteinExistence type="predicted"/>
<dbReference type="EMBL" id="JAROCB010000002">
    <property type="protein sequence ID" value="MDN4597564.1"/>
    <property type="molecule type" value="Genomic_DNA"/>
</dbReference>
<sequence>MSAAELRPGIDAALVRRLVDAQFPQWRGLPVRPVDHDGWDNRTFRLGDALSVRLPSAEGYIEQVAKEQRWLPRLAPLLPVAIPQPVAQGEPGEGYPFPWSVYRWLPGTPVVLAGDVSRDAALADAVGRFLVTLRAAPTAGAPAPGTHNFFRGAPPAVYEEEALAAFDLLDGPWRGRARALWKEATDSRWQADPVWFHGDVAPGNLLLDAAGALSAVIDFGTSGVGDPACDLVPAWTMFEGEAREAFVAAVGLDEPAWSRARGWALWKSAITVRDRPADAEARATLARILSHGYPQYSGAG</sequence>
<organism evidence="2 3">
    <name type="scientific">Leifsonia virtsii</name>
    <dbReference type="NCBI Taxonomy" id="3035915"/>
    <lineage>
        <taxon>Bacteria</taxon>
        <taxon>Bacillati</taxon>
        <taxon>Actinomycetota</taxon>
        <taxon>Actinomycetes</taxon>
        <taxon>Micrococcales</taxon>
        <taxon>Microbacteriaceae</taxon>
        <taxon>Leifsonia</taxon>
    </lineage>
</organism>
<dbReference type="CDD" id="cd05155">
    <property type="entry name" value="APH_ChoK_like_1"/>
    <property type="match status" value="1"/>
</dbReference>
<dbReference type="InterPro" id="IPR011009">
    <property type="entry name" value="Kinase-like_dom_sf"/>
</dbReference>
<evidence type="ECO:0000259" key="1">
    <source>
        <dbReference type="Pfam" id="PF01636"/>
    </source>
</evidence>
<dbReference type="SUPFAM" id="SSF56112">
    <property type="entry name" value="Protein kinase-like (PK-like)"/>
    <property type="match status" value="1"/>
</dbReference>
<keyword evidence="3" id="KW-1185">Reference proteome</keyword>
<name>A0ABT8IXM3_9MICO</name>
<dbReference type="Proteomes" id="UP001174210">
    <property type="component" value="Unassembled WGS sequence"/>
</dbReference>
<dbReference type="Gene3D" id="3.90.1200.10">
    <property type="match status" value="1"/>
</dbReference>
<evidence type="ECO:0000313" key="2">
    <source>
        <dbReference type="EMBL" id="MDN4597564.1"/>
    </source>
</evidence>
<accession>A0ABT8IXM3</accession>
<gene>
    <name evidence="2" type="ORF">P5G59_10465</name>
</gene>
<dbReference type="InterPro" id="IPR051678">
    <property type="entry name" value="AGP_Transferase"/>
</dbReference>
<reference evidence="2" key="1">
    <citation type="submission" date="2023-03" db="EMBL/GenBank/DDBJ databases">
        <title>MT1 and MT2 Draft Genomes of Novel Species.</title>
        <authorList>
            <person name="Venkateswaran K."/>
        </authorList>
    </citation>
    <scope>NUCLEOTIDE SEQUENCE</scope>
    <source>
        <strain evidence="2">F6_8S_P_1A</strain>
    </source>
</reference>
<feature type="domain" description="Aminoglycoside phosphotransferase" evidence="1">
    <location>
        <begin position="36"/>
        <end position="263"/>
    </location>
</feature>
<dbReference type="RefSeq" id="WP_301218650.1">
    <property type="nucleotide sequence ID" value="NZ_JAROCB010000002.1"/>
</dbReference>
<dbReference type="PANTHER" id="PTHR21310:SF42">
    <property type="entry name" value="BIFUNCTIONAL AAC_APH"/>
    <property type="match status" value="1"/>
</dbReference>
<dbReference type="PANTHER" id="PTHR21310">
    <property type="entry name" value="AMINOGLYCOSIDE PHOSPHOTRANSFERASE-RELATED-RELATED"/>
    <property type="match status" value="1"/>
</dbReference>
<dbReference type="InterPro" id="IPR002575">
    <property type="entry name" value="Aminoglycoside_PTrfase"/>
</dbReference>